<name>A0A6C0KEZ5_9ZZZZ</name>
<reference evidence="1" key="1">
    <citation type="journal article" date="2020" name="Nature">
        <title>Giant virus diversity and host interactions through global metagenomics.</title>
        <authorList>
            <person name="Schulz F."/>
            <person name="Roux S."/>
            <person name="Paez-Espino D."/>
            <person name="Jungbluth S."/>
            <person name="Walsh D.A."/>
            <person name="Denef V.J."/>
            <person name="McMahon K.D."/>
            <person name="Konstantinidis K.T."/>
            <person name="Eloe-Fadrosh E.A."/>
            <person name="Kyrpides N.C."/>
            <person name="Woyke T."/>
        </authorList>
    </citation>
    <scope>NUCLEOTIDE SEQUENCE</scope>
    <source>
        <strain evidence="1">GVMAG-S-1103017-68</strain>
    </source>
</reference>
<accession>A0A6C0KEZ5</accession>
<dbReference type="EMBL" id="MN740855">
    <property type="protein sequence ID" value="QHU15337.1"/>
    <property type="molecule type" value="Genomic_DNA"/>
</dbReference>
<dbReference type="AlphaFoldDB" id="A0A6C0KEZ5"/>
<organism evidence="1">
    <name type="scientific">viral metagenome</name>
    <dbReference type="NCBI Taxonomy" id="1070528"/>
    <lineage>
        <taxon>unclassified sequences</taxon>
        <taxon>metagenomes</taxon>
        <taxon>organismal metagenomes</taxon>
    </lineage>
</organism>
<sequence length="207" mass="23936">MGVFMYFLDKKECEGNRILRHAGSFPADVRVYLYRRQPTHINFEGIFKVMLKPEATKSREVVFLKRQQSASEASGANGDLAKLHEPILYTACFRSKSEEMHFHFLVEIFGERNLEHEPWTRNNIQYTWNGQQKVASYLPDFIGYKGGLTYIIESKCSVDAINTDENVQKMAALSKKMPDNHVCLLVCDHGDRCRIFQYKNAELVPYA</sequence>
<dbReference type="Gene3D" id="3.40.91.30">
    <property type="match status" value="1"/>
</dbReference>
<protein>
    <submittedName>
        <fullName evidence="1">Uncharacterized protein</fullName>
    </submittedName>
</protein>
<proteinExistence type="predicted"/>
<evidence type="ECO:0000313" key="1">
    <source>
        <dbReference type="EMBL" id="QHU15337.1"/>
    </source>
</evidence>